<dbReference type="Proteomes" id="UP000002208">
    <property type="component" value="Plasmid 1"/>
</dbReference>
<reference evidence="1 2" key="1">
    <citation type="journal article" date="2009" name="PLoS Genet.">
        <title>Alliance of proteomics and genomics to unravel the specificities of Sahara bacterium Deinococcus deserti.</title>
        <authorList>
            <person name="de Groot A."/>
            <person name="Dulermo R."/>
            <person name="Ortet P."/>
            <person name="Blanchard L."/>
            <person name="Guerin P."/>
            <person name="Fernandez B."/>
            <person name="Vacherie B."/>
            <person name="Dossat C."/>
            <person name="Jolivet E."/>
            <person name="Siguier P."/>
            <person name="Chandler M."/>
            <person name="Barakat M."/>
            <person name="Dedieu A."/>
            <person name="Barbe V."/>
            <person name="Heulin T."/>
            <person name="Sommer S."/>
            <person name="Achouak W."/>
            <person name="Armengaud J."/>
        </authorList>
    </citation>
    <scope>NUCLEOTIDE SEQUENCE [LARGE SCALE GENOMIC DNA]</scope>
    <source>
        <strain evidence="2">DSM 17065 / CIP 109153 / LMG 22923 / VCD115</strain>
        <plasmid evidence="2">pDeide1</plasmid>
    </source>
</reference>
<protein>
    <submittedName>
        <fullName evidence="1">Uncharacterized protein</fullName>
    </submittedName>
</protein>
<organism evidence="1 2">
    <name type="scientific">Deinococcus deserti (strain DSM 17065 / CIP 109153 / LMG 22923 / VCD115)</name>
    <dbReference type="NCBI Taxonomy" id="546414"/>
    <lineage>
        <taxon>Bacteria</taxon>
        <taxon>Thermotogati</taxon>
        <taxon>Deinococcota</taxon>
        <taxon>Deinococci</taxon>
        <taxon>Deinococcales</taxon>
        <taxon>Deinococcaceae</taxon>
        <taxon>Deinococcus</taxon>
    </lineage>
</organism>
<dbReference type="HOGENOM" id="CLU_1977870_0_0_0"/>
<geneLocation type="plasmid" evidence="2">
    <name>pDeide1</name>
</geneLocation>
<proteinExistence type="predicted"/>
<dbReference type="EMBL" id="CP001115">
    <property type="protein sequence ID" value="ACO47568.1"/>
    <property type="molecule type" value="Genomic_DNA"/>
</dbReference>
<dbReference type="KEGG" id="ddr:Deide_1p01282"/>
<keyword evidence="1" id="KW-0614">Plasmid</keyword>
<keyword evidence="2" id="KW-1185">Reference proteome</keyword>
<evidence type="ECO:0000313" key="1">
    <source>
        <dbReference type="EMBL" id="ACO47568.1"/>
    </source>
</evidence>
<sequence length="126" mass="14036">MSQHSWADNCGAPCFGWSPSQGLRRCGPEELALAWPAGASNLDPEDASWRSERRTGQLLHVREGARAGEVAGTVDQAALWWCWWSFARKSVACFSTVTQHHCSLLALDFYRSSTPDLPHLRQPLQV</sequence>
<evidence type="ECO:0000313" key="2">
    <source>
        <dbReference type="Proteomes" id="UP000002208"/>
    </source>
</evidence>
<gene>
    <name evidence="1" type="ordered locus">Deide_1p01282</name>
</gene>
<accession>C1D2C9</accession>
<dbReference type="AlphaFoldDB" id="C1D2C9"/>
<name>C1D2C9_DEIDV</name>